<dbReference type="PANTHER" id="PTHR42927">
    <property type="entry name" value="HELICASE SUPERFAMILY 1 AND 2 DOMAIN-CONTAINING PROTEIN"/>
    <property type="match status" value="1"/>
</dbReference>
<dbReference type="Proteomes" id="UP000267289">
    <property type="component" value="Unassembled WGS sequence"/>
</dbReference>
<evidence type="ECO:0000313" key="1">
    <source>
        <dbReference type="EMBL" id="VBA46775.1"/>
    </source>
</evidence>
<sequence>MHFAVSDDEVWMTTKLAGDTTHFLPFNRGAEDGGAGNPLNQTGAKSAYLWERVLRRDAWLNILCRLMYIKHESSTDPISGKTTKSSSLRFPRFHQGEAVTELTAAVTAEGVGKRYLIQH</sequence>
<keyword evidence="2" id="KW-1185">Reference proteome</keyword>
<protein>
    <submittedName>
        <fullName evidence="1">Uncharacterized protein</fullName>
    </submittedName>
</protein>
<dbReference type="AlphaFoldDB" id="A0A498QL28"/>
<organism evidence="1 2">
    <name type="scientific">Mycobacterium innocens</name>
    <dbReference type="NCBI Taxonomy" id="2341083"/>
    <lineage>
        <taxon>Bacteria</taxon>
        <taxon>Bacillati</taxon>
        <taxon>Actinomycetota</taxon>
        <taxon>Actinomycetes</taxon>
        <taxon>Mycobacteriales</taxon>
        <taxon>Mycobacteriaceae</taxon>
        <taxon>Mycobacterium</taxon>
    </lineage>
</organism>
<name>A0A498QL28_9MYCO</name>
<evidence type="ECO:0000313" key="2">
    <source>
        <dbReference type="Proteomes" id="UP000267289"/>
    </source>
</evidence>
<proteinExistence type="predicted"/>
<dbReference type="EMBL" id="UPHQ01000320">
    <property type="protein sequence ID" value="VBA46775.1"/>
    <property type="molecule type" value="Genomic_DNA"/>
</dbReference>
<gene>
    <name evidence="1" type="ORF">LAUMK13_05724</name>
</gene>
<reference evidence="1 2" key="1">
    <citation type="submission" date="2018-09" db="EMBL/GenBank/DDBJ databases">
        <authorList>
            <person name="Tagini F."/>
        </authorList>
    </citation>
    <scope>NUCLEOTIDE SEQUENCE [LARGE SCALE GENOMIC DNA]</scope>
    <source>
        <strain evidence="1 2">MK13</strain>
    </source>
</reference>
<dbReference type="PANTHER" id="PTHR42927:SF1">
    <property type="entry name" value="HELICASE SUPERFAMILY 1 AND 2 DOMAIN-CONTAINING PROTEIN"/>
    <property type="match status" value="1"/>
</dbReference>
<accession>A0A498QL28</accession>